<dbReference type="InterPro" id="IPR013324">
    <property type="entry name" value="RNA_pol_sigma_r3/r4-like"/>
</dbReference>
<reference evidence="1 2" key="1">
    <citation type="submission" date="2019-03" db="EMBL/GenBank/DDBJ databases">
        <authorList>
            <person name="He R.-H."/>
        </authorList>
    </citation>
    <scope>NUCLEOTIDE SEQUENCE [LARGE SCALE GENOMIC DNA]</scope>
    <source>
        <strain evidence="2">SH 714</strain>
    </source>
</reference>
<dbReference type="NCBIfam" id="TIGR02937">
    <property type="entry name" value="sigma70-ECF"/>
    <property type="match status" value="1"/>
</dbReference>
<gene>
    <name evidence="1" type="ORF">E3U55_06665</name>
</gene>
<dbReference type="SUPFAM" id="SSF88659">
    <property type="entry name" value="Sigma3 and sigma4 domains of RNA polymerase sigma factors"/>
    <property type="match status" value="1"/>
</dbReference>
<dbReference type="Gene3D" id="1.10.1740.10">
    <property type="match status" value="1"/>
</dbReference>
<dbReference type="SUPFAM" id="SSF88946">
    <property type="entry name" value="Sigma2 domain of RNA polymerase sigma factors"/>
    <property type="match status" value="1"/>
</dbReference>
<dbReference type="GO" id="GO:0006352">
    <property type="term" value="P:DNA-templated transcription initiation"/>
    <property type="evidence" value="ECO:0007669"/>
    <property type="project" value="InterPro"/>
</dbReference>
<proteinExistence type="predicted"/>
<dbReference type="InterPro" id="IPR014284">
    <property type="entry name" value="RNA_pol_sigma-70_dom"/>
</dbReference>
<dbReference type="InterPro" id="IPR013325">
    <property type="entry name" value="RNA_pol_sigma_r2"/>
</dbReference>
<accession>A0A4Y8INB7</accession>
<dbReference type="AlphaFoldDB" id="A0A4Y8INB7"/>
<organism evidence="1 2">
    <name type="scientific">Filobacillus milosensis</name>
    <dbReference type="NCBI Taxonomy" id="94137"/>
    <lineage>
        <taxon>Bacteria</taxon>
        <taxon>Bacillati</taxon>
        <taxon>Bacillota</taxon>
        <taxon>Bacilli</taxon>
        <taxon>Bacillales</taxon>
        <taxon>Bacillaceae</taxon>
        <taxon>Filobacillus</taxon>
    </lineage>
</organism>
<dbReference type="OrthoDB" id="9783788at2"/>
<evidence type="ECO:0000313" key="1">
    <source>
        <dbReference type="EMBL" id="TFB22917.1"/>
    </source>
</evidence>
<dbReference type="EMBL" id="SOPW01000005">
    <property type="protein sequence ID" value="TFB22917.1"/>
    <property type="molecule type" value="Genomic_DNA"/>
</dbReference>
<name>A0A4Y8INB7_9BACI</name>
<dbReference type="RefSeq" id="WP_134339648.1">
    <property type="nucleotide sequence ID" value="NZ_SOPW01000005.1"/>
</dbReference>
<dbReference type="GO" id="GO:0003700">
    <property type="term" value="F:DNA-binding transcription factor activity"/>
    <property type="evidence" value="ECO:0007669"/>
    <property type="project" value="InterPro"/>
</dbReference>
<evidence type="ECO:0000313" key="2">
    <source>
        <dbReference type="Proteomes" id="UP000297975"/>
    </source>
</evidence>
<dbReference type="Proteomes" id="UP000297975">
    <property type="component" value="Unassembled WGS sequence"/>
</dbReference>
<comment type="caution">
    <text evidence="1">The sequence shown here is derived from an EMBL/GenBank/DDBJ whole genome shotgun (WGS) entry which is preliminary data.</text>
</comment>
<sequence length="169" mass="20257">MPDMLQDQTNDFSEVLNQYESMIYHLIHKLNIQDRDGEFYQTGLVALWESYRKYYGRDTFSKITFITIKSRMIDLIRKRSRIIEREAMGEFMKEDAEYDSSIENYDPEFWNVVRASLSEKQWTFVKKRIIQGKSLKEIAYEEDTTIDAVKGWGKEVKRKLRPVLEPYLT</sequence>
<protein>
    <submittedName>
        <fullName evidence="1">Sigma-70 family RNA polymerase sigma factor</fullName>
    </submittedName>
</protein>
<keyword evidence="2" id="KW-1185">Reference proteome</keyword>